<proteinExistence type="predicted"/>
<reference evidence="1" key="2">
    <citation type="submission" date="2015-06" db="UniProtKB">
        <authorList>
            <consortium name="EnsemblPlants"/>
        </authorList>
    </citation>
    <scope>IDENTIFICATION</scope>
</reference>
<accession>A0A0E0RC84</accession>
<dbReference type="EnsemblPlants" id="ORUFI11G25140.1">
    <property type="protein sequence ID" value="ORUFI11G25140.1"/>
    <property type="gene ID" value="ORUFI11G25140"/>
</dbReference>
<reference evidence="2" key="1">
    <citation type="submission" date="2013-06" db="EMBL/GenBank/DDBJ databases">
        <authorList>
            <person name="Zhao Q."/>
        </authorList>
    </citation>
    <scope>NUCLEOTIDE SEQUENCE</scope>
    <source>
        <strain evidence="2">cv. W1943</strain>
    </source>
</reference>
<name>A0A0E0RC84_ORYRU</name>
<dbReference type="Gramene" id="ORUFI11G25140.1">
    <property type="protein sequence ID" value="ORUFI11G25140.1"/>
    <property type="gene ID" value="ORUFI11G25140"/>
</dbReference>
<sequence length="121" mass="13212">MESLASRRWLDPQHACQNHFMQHVKHHPRLLLLQAIDQWLTGKGGVGHGNGGGRRGRRGLISLSGAPLSGVLEGKWRGGRGDEDGAVARLGLVQSGWNDGDVVRRRSVRAPELPGATPRFR</sequence>
<dbReference type="AlphaFoldDB" id="A0A0E0RC84"/>
<protein>
    <submittedName>
        <fullName evidence="1">Uncharacterized protein</fullName>
    </submittedName>
</protein>
<dbReference type="Proteomes" id="UP000008022">
    <property type="component" value="Unassembled WGS sequence"/>
</dbReference>
<organism evidence="1 2">
    <name type="scientific">Oryza rufipogon</name>
    <name type="common">Brownbeard rice</name>
    <name type="synonym">Asian wild rice</name>
    <dbReference type="NCBI Taxonomy" id="4529"/>
    <lineage>
        <taxon>Eukaryota</taxon>
        <taxon>Viridiplantae</taxon>
        <taxon>Streptophyta</taxon>
        <taxon>Embryophyta</taxon>
        <taxon>Tracheophyta</taxon>
        <taxon>Spermatophyta</taxon>
        <taxon>Magnoliopsida</taxon>
        <taxon>Liliopsida</taxon>
        <taxon>Poales</taxon>
        <taxon>Poaceae</taxon>
        <taxon>BOP clade</taxon>
        <taxon>Oryzoideae</taxon>
        <taxon>Oryzeae</taxon>
        <taxon>Oryzinae</taxon>
        <taxon>Oryza</taxon>
    </lineage>
</organism>
<evidence type="ECO:0000313" key="2">
    <source>
        <dbReference type="Proteomes" id="UP000008022"/>
    </source>
</evidence>
<keyword evidence="2" id="KW-1185">Reference proteome</keyword>
<dbReference type="HOGENOM" id="CLU_2041863_0_0_1"/>
<evidence type="ECO:0000313" key="1">
    <source>
        <dbReference type="EnsemblPlants" id="ORUFI11G25140.1"/>
    </source>
</evidence>